<dbReference type="RefSeq" id="WP_012258570.1">
    <property type="nucleotide sequence ID" value="NC_010175.1"/>
</dbReference>
<proteinExistence type="predicted"/>
<feature type="transmembrane region" description="Helical" evidence="1">
    <location>
        <begin position="150"/>
        <end position="169"/>
    </location>
</feature>
<keyword evidence="1" id="KW-0472">Membrane</keyword>
<dbReference type="Proteomes" id="UP000002008">
    <property type="component" value="Chromosome"/>
</dbReference>
<dbReference type="KEGG" id="cau:Caur_2712"/>
<dbReference type="PATRIC" id="fig|324602.8.peg.3057"/>
<keyword evidence="1" id="KW-1133">Transmembrane helix</keyword>
<dbReference type="HOGENOM" id="CLU_099729_0_0_0"/>
<keyword evidence="1" id="KW-0812">Transmembrane</keyword>
<feature type="transmembrane region" description="Helical" evidence="1">
    <location>
        <begin position="90"/>
        <end position="113"/>
    </location>
</feature>
<gene>
    <name evidence="2" type="ordered locus">Caur_2712</name>
</gene>
<feature type="transmembrane region" description="Helical" evidence="1">
    <location>
        <begin position="44"/>
        <end position="69"/>
    </location>
</feature>
<dbReference type="EMBL" id="CP000909">
    <property type="protein sequence ID" value="ABY35917.1"/>
    <property type="molecule type" value="Genomic_DNA"/>
</dbReference>
<feature type="transmembrane region" description="Helical" evidence="1">
    <location>
        <begin position="119"/>
        <end position="138"/>
    </location>
</feature>
<protein>
    <submittedName>
        <fullName evidence="2">ABC-2 type transporter</fullName>
    </submittedName>
</protein>
<dbReference type="InterPro" id="IPR056926">
    <property type="entry name" value="FLQE3_permease"/>
</dbReference>
<evidence type="ECO:0000313" key="3">
    <source>
        <dbReference type="Proteomes" id="UP000002008"/>
    </source>
</evidence>
<dbReference type="Pfam" id="PF24686">
    <property type="entry name" value="FLQE3_permease"/>
    <property type="match status" value="1"/>
</dbReference>
<dbReference type="STRING" id="324602.Caur_2712"/>
<evidence type="ECO:0000256" key="1">
    <source>
        <dbReference type="SAM" id="Phobius"/>
    </source>
</evidence>
<sequence>MNRLLHTTYWDIVRQYRNGFYFVTVLIVALLVVLLRQLDGVDWQLWWPAILLETLVVNSFFFMAGLVLLEKGEGVLEAQVVTPLRDWEYLLAKIISLFVLSASESLALILLVSGPAFNWLWMLIGIGCFVAMYTLYGFFVVARYDSISEFILPSALWTMGFSIPLLPYFDLWQHWLIYLHPLQAPLILVEAAYKPLPAWQLWYGILYSLVWISIGWVVGRHTFYRFVVTKEGSRRRSVSLARSL</sequence>
<dbReference type="AlphaFoldDB" id="A9WJL3"/>
<keyword evidence="3" id="KW-1185">Reference proteome</keyword>
<name>A9WJL3_CHLAA</name>
<feature type="transmembrane region" description="Helical" evidence="1">
    <location>
        <begin position="200"/>
        <end position="218"/>
    </location>
</feature>
<dbReference type="EnsemblBacteria" id="ABY35917">
    <property type="protein sequence ID" value="ABY35917"/>
    <property type="gene ID" value="Caur_2712"/>
</dbReference>
<organism evidence="2 3">
    <name type="scientific">Chloroflexus aurantiacus (strain ATCC 29366 / DSM 635 / J-10-fl)</name>
    <dbReference type="NCBI Taxonomy" id="324602"/>
    <lineage>
        <taxon>Bacteria</taxon>
        <taxon>Bacillati</taxon>
        <taxon>Chloroflexota</taxon>
        <taxon>Chloroflexia</taxon>
        <taxon>Chloroflexales</taxon>
        <taxon>Chloroflexineae</taxon>
        <taxon>Chloroflexaceae</taxon>
        <taxon>Chloroflexus</taxon>
    </lineage>
</organism>
<feature type="transmembrane region" description="Helical" evidence="1">
    <location>
        <begin position="20"/>
        <end position="38"/>
    </location>
</feature>
<dbReference type="InParanoid" id="A9WJL3"/>
<evidence type="ECO:0000313" key="2">
    <source>
        <dbReference type="EMBL" id="ABY35917.1"/>
    </source>
</evidence>
<reference evidence="3" key="1">
    <citation type="journal article" date="2011" name="BMC Genomics">
        <title>Complete genome sequence of the filamentous anoxygenic phototrophic bacterium Chloroflexus aurantiacus.</title>
        <authorList>
            <person name="Tang K.H."/>
            <person name="Barry K."/>
            <person name="Chertkov O."/>
            <person name="Dalin E."/>
            <person name="Han C.S."/>
            <person name="Hauser L.J."/>
            <person name="Honchak B.M."/>
            <person name="Karbach L.E."/>
            <person name="Land M.L."/>
            <person name="Lapidus A."/>
            <person name="Larimer F.W."/>
            <person name="Mikhailova N."/>
            <person name="Pitluck S."/>
            <person name="Pierson B.K."/>
            <person name="Blankenship R.E."/>
        </authorList>
    </citation>
    <scope>NUCLEOTIDE SEQUENCE [LARGE SCALE GENOMIC DNA]</scope>
    <source>
        <strain evidence="3">ATCC 29366 / DSM 635 / J-10-fl</strain>
    </source>
</reference>
<accession>A9WJL3</accession>
<dbReference type="eggNOG" id="COG1668">
    <property type="taxonomic scope" value="Bacteria"/>
</dbReference>